<dbReference type="AlphaFoldDB" id="A0A1F2UPQ6"/>
<dbReference type="Proteomes" id="UP000178086">
    <property type="component" value="Unassembled WGS sequence"/>
</dbReference>
<evidence type="ECO:0000313" key="1">
    <source>
        <dbReference type="EMBL" id="OFW34960.1"/>
    </source>
</evidence>
<evidence type="ECO:0000313" key="2">
    <source>
        <dbReference type="Proteomes" id="UP000178086"/>
    </source>
</evidence>
<accession>A0A1F2UPQ6</accession>
<comment type="caution">
    <text evidence="1">The sequence shown here is derived from an EMBL/GenBank/DDBJ whole genome shotgun (WGS) entry which is preliminary data.</text>
</comment>
<gene>
    <name evidence="1" type="ORF">A2074_08725</name>
</gene>
<protein>
    <submittedName>
        <fullName evidence="1">Uncharacterized protein</fullName>
    </submittedName>
</protein>
<reference evidence="1 2" key="1">
    <citation type="journal article" date="2016" name="Nat. Commun.">
        <title>Thousands of microbial genomes shed light on interconnected biogeochemical processes in an aquifer system.</title>
        <authorList>
            <person name="Anantharaman K."/>
            <person name="Brown C.T."/>
            <person name="Hug L.A."/>
            <person name="Sharon I."/>
            <person name="Castelle C.J."/>
            <person name="Probst A.J."/>
            <person name="Thomas B.C."/>
            <person name="Singh A."/>
            <person name="Wilkins M.J."/>
            <person name="Karaoz U."/>
            <person name="Brodie E.L."/>
            <person name="Williams K.H."/>
            <person name="Hubbard S.S."/>
            <person name="Banfield J.F."/>
        </authorList>
    </citation>
    <scope>NUCLEOTIDE SEQUENCE [LARGE SCALE GENOMIC DNA]</scope>
</reference>
<name>A0A1F2UPQ6_9ACTN</name>
<sequence>MAMSCTLSDLETYQRDVDTILSLVDVDDAKERLVEKFLSDPNFRSKAEENHAVFLPIVDRLPSTWLMTKFLRLCDEALNELRFRTLQ</sequence>
<dbReference type="EMBL" id="MELI01000026">
    <property type="protein sequence ID" value="OFW34960.1"/>
    <property type="molecule type" value="Genomic_DNA"/>
</dbReference>
<organism evidence="1 2">
    <name type="scientific">Candidatus Aquicultor primus</name>
    <dbReference type="NCBI Taxonomy" id="1797195"/>
    <lineage>
        <taxon>Bacteria</taxon>
        <taxon>Bacillati</taxon>
        <taxon>Actinomycetota</taxon>
        <taxon>Candidatus Aquicultoria</taxon>
        <taxon>Candidatus Aquicultorales</taxon>
        <taxon>Candidatus Aquicultoraceae</taxon>
        <taxon>Candidatus Aquicultor</taxon>
    </lineage>
</organism>
<proteinExistence type="predicted"/>